<comment type="subcellular location">
    <subcellularLocation>
        <location evidence="8">Cell inner membrane</location>
        <topology evidence="8">Single-pass type II membrane protein</topology>
    </subcellularLocation>
    <subcellularLocation>
        <location evidence="1">Cell membrane</location>
        <topology evidence="1">Single-pass type II membrane protein</topology>
    </subcellularLocation>
    <text evidence="8">Localizes to the division septum where it forms a ring structure.</text>
</comment>
<name>A0ABU7JBS1_9GAMM</name>
<keyword evidence="2 8" id="KW-1003">Cell membrane</keyword>
<keyword evidence="3 8" id="KW-0132">Cell division</keyword>
<sequence length="102" mass="11848">MSQIRLTQVILTDWRRFRWPVLLLAACVFTALAVVQLSHSNRLLVNAQNQLYQQRDALDVEWRNLLLEQRALSEHSRVEDIASARLNMLRPSGEREVVVTLP</sequence>
<dbReference type="Proteomes" id="UP001339167">
    <property type="component" value="Unassembled WGS sequence"/>
</dbReference>
<dbReference type="NCBIfam" id="TIGR02209">
    <property type="entry name" value="ftsL_broad"/>
    <property type="match status" value="1"/>
</dbReference>
<gene>
    <name evidence="8 10" type="primary">ftsL</name>
    <name evidence="10" type="ORF">QWF21_02675</name>
</gene>
<comment type="caution">
    <text evidence="10">The sequence shown here is derived from an EMBL/GenBank/DDBJ whole genome shotgun (WGS) entry which is preliminary data.</text>
</comment>
<proteinExistence type="inferred from homology"/>
<evidence type="ECO:0000313" key="10">
    <source>
        <dbReference type="EMBL" id="MEE2023134.1"/>
    </source>
</evidence>
<evidence type="ECO:0000256" key="2">
    <source>
        <dbReference type="ARBA" id="ARBA00022475"/>
    </source>
</evidence>
<dbReference type="PANTHER" id="PTHR37479:SF1">
    <property type="entry name" value="CELL DIVISION PROTEIN FTSL"/>
    <property type="match status" value="1"/>
</dbReference>
<keyword evidence="7 8" id="KW-0131">Cell cycle</keyword>
<comment type="similarity">
    <text evidence="8">Belongs to the FtsL family.</text>
</comment>
<dbReference type="Pfam" id="PF04999">
    <property type="entry name" value="FtsL"/>
    <property type="match status" value="1"/>
</dbReference>
<keyword evidence="11" id="KW-1185">Reference proteome</keyword>
<evidence type="ECO:0000313" key="11">
    <source>
        <dbReference type="Proteomes" id="UP001339167"/>
    </source>
</evidence>
<dbReference type="RefSeq" id="WP_330086497.1">
    <property type="nucleotide sequence ID" value="NZ_JAUGZK010000002.1"/>
</dbReference>
<keyword evidence="6 8" id="KW-0472">Membrane</keyword>
<organism evidence="10 11">
    <name type="scientific">Alkalimonas mucilaginosa</name>
    <dbReference type="NCBI Taxonomy" id="3057676"/>
    <lineage>
        <taxon>Bacteria</taxon>
        <taxon>Pseudomonadati</taxon>
        <taxon>Pseudomonadota</taxon>
        <taxon>Gammaproteobacteria</taxon>
        <taxon>Alkalimonas</taxon>
    </lineage>
</organism>
<keyword evidence="4 8" id="KW-0812">Transmembrane</keyword>
<keyword evidence="8" id="KW-0997">Cell inner membrane</keyword>
<protein>
    <recommendedName>
        <fullName evidence="8 9">Cell division protein FtsL</fullName>
    </recommendedName>
</protein>
<evidence type="ECO:0000256" key="6">
    <source>
        <dbReference type="ARBA" id="ARBA00023136"/>
    </source>
</evidence>
<evidence type="ECO:0000256" key="5">
    <source>
        <dbReference type="ARBA" id="ARBA00022989"/>
    </source>
</evidence>
<evidence type="ECO:0000256" key="4">
    <source>
        <dbReference type="ARBA" id="ARBA00022692"/>
    </source>
</evidence>
<reference evidence="10 11" key="1">
    <citation type="submission" date="2023-06" db="EMBL/GenBank/DDBJ databases">
        <title>Alkalimonas sp., MEB004 an alkaliphilic bacterium isolated from Lonar Lake, India.</title>
        <authorList>
            <person name="Joshi A."/>
            <person name="Thite S."/>
        </authorList>
    </citation>
    <scope>NUCLEOTIDE SEQUENCE [LARGE SCALE GENOMIC DNA]</scope>
    <source>
        <strain evidence="10 11">MEB004</strain>
    </source>
</reference>
<dbReference type="HAMAP" id="MF_00910">
    <property type="entry name" value="FtsL"/>
    <property type="match status" value="1"/>
</dbReference>
<dbReference type="PANTHER" id="PTHR37479">
    <property type="entry name" value="CELL DIVISION PROTEIN FTSL"/>
    <property type="match status" value="1"/>
</dbReference>
<accession>A0ABU7JBS1</accession>
<dbReference type="GO" id="GO:0051301">
    <property type="term" value="P:cell division"/>
    <property type="evidence" value="ECO:0007669"/>
    <property type="project" value="UniProtKB-KW"/>
</dbReference>
<comment type="subunit">
    <text evidence="8">Part of a complex composed of FtsB, FtsL and FtsQ.</text>
</comment>
<dbReference type="EMBL" id="JAUGZK010000002">
    <property type="protein sequence ID" value="MEE2023134.1"/>
    <property type="molecule type" value="Genomic_DNA"/>
</dbReference>
<evidence type="ECO:0000256" key="3">
    <source>
        <dbReference type="ARBA" id="ARBA00022618"/>
    </source>
</evidence>
<evidence type="ECO:0000256" key="9">
    <source>
        <dbReference type="NCBIfam" id="TIGR02209"/>
    </source>
</evidence>
<evidence type="ECO:0000256" key="1">
    <source>
        <dbReference type="ARBA" id="ARBA00004401"/>
    </source>
</evidence>
<dbReference type="InterPro" id="IPR011922">
    <property type="entry name" value="Cell_div_FtsL"/>
</dbReference>
<comment type="function">
    <text evidence="8">Essential cell division protein. May link together the upstream cell division proteins, which are predominantly cytoplasmic, with the downstream cell division proteins, which are predominantly periplasmic.</text>
</comment>
<evidence type="ECO:0000256" key="8">
    <source>
        <dbReference type="HAMAP-Rule" id="MF_00910"/>
    </source>
</evidence>
<evidence type="ECO:0000256" key="7">
    <source>
        <dbReference type="ARBA" id="ARBA00023306"/>
    </source>
</evidence>
<keyword evidence="5 8" id="KW-1133">Transmembrane helix</keyword>